<accession>A0A1R2D1B2</accession>
<keyword evidence="3" id="KW-1185">Reference proteome</keyword>
<dbReference type="Proteomes" id="UP000187209">
    <property type="component" value="Unassembled WGS sequence"/>
</dbReference>
<proteinExistence type="predicted"/>
<feature type="compositionally biased region" description="Polar residues" evidence="1">
    <location>
        <begin position="1"/>
        <end position="13"/>
    </location>
</feature>
<evidence type="ECO:0000313" key="3">
    <source>
        <dbReference type="Proteomes" id="UP000187209"/>
    </source>
</evidence>
<gene>
    <name evidence="2" type="ORF">SteCoe_1593</name>
</gene>
<name>A0A1R2D1B2_9CILI</name>
<feature type="compositionally biased region" description="Polar residues" evidence="1">
    <location>
        <begin position="22"/>
        <end position="31"/>
    </location>
</feature>
<dbReference type="OrthoDB" id="322882at2759"/>
<dbReference type="EMBL" id="MPUH01000017">
    <property type="protein sequence ID" value="OMJ95057.1"/>
    <property type="molecule type" value="Genomic_DNA"/>
</dbReference>
<evidence type="ECO:0000256" key="1">
    <source>
        <dbReference type="SAM" id="MobiDB-lite"/>
    </source>
</evidence>
<protein>
    <submittedName>
        <fullName evidence="2">Uncharacterized protein</fullName>
    </submittedName>
</protein>
<evidence type="ECO:0000313" key="2">
    <source>
        <dbReference type="EMBL" id="OMJ95057.1"/>
    </source>
</evidence>
<reference evidence="2 3" key="1">
    <citation type="submission" date="2016-11" db="EMBL/GenBank/DDBJ databases">
        <title>The macronuclear genome of Stentor coeruleus: a giant cell with tiny introns.</title>
        <authorList>
            <person name="Slabodnick M."/>
            <person name="Ruby J.G."/>
            <person name="Reiff S.B."/>
            <person name="Swart E.C."/>
            <person name="Gosai S."/>
            <person name="Prabakaran S."/>
            <person name="Witkowska E."/>
            <person name="Larue G.E."/>
            <person name="Fisher S."/>
            <person name="Freeman R.M."/>
            <person name="Gunawardena J."/>
            <person name="Chu W."/>
            <person name="Stover N.A."/>
            <person name="Gregory B.D."/>
            <person name="Nowacki M."/>
            <person name="Derisi J."/>
            <person name="Roy S.W."/>
            <person name="Marshall W.F."/>
            <person name="Sood P."/>
        </authorList>
    </citation>
    <scope>NUCLEOTIDE SEQUENCE [LARGE SCALE GENOMIC DNA]</scope>
    <source>
        <strain evidence="2">WM001</strain>
    </source>
</reference>
<comment type="caution">
    <text evidence="2">The sequence shown here is derived from an EMBL/GenBank/DDBJ whole genome shotgun (WGS) entry which is preliminary data.</text>
</comment>
<organism evidence="2 3">
    <name type="scientific">Stentor coeruleus</name>
    <dbReference type="NCBI Taxonomy" id="5963"/>
    <lineage>
        <taxon>Eukaryota</taxon>
        <taxon>Sar</taxon>
        <taxon>Alveolata</taxon>
        <taxon>Ciliophora</taxon>
        <taxon>Postciliodesmatophora</taxon>
        <taxon>Heterotrichea</taxon>
        <taxon>Heterotrichida</taxon>
        <taxon>Stentoridae</taxon>
        <taxon>Stentor</taxon>
    </lineage>
</organism>
<sequence>MMNSGSNIQSKTNPKLVKNSKKQGQVSNTSRMPSIHDYDLKHSEYLECFFTSTIQKIIRRISNNKNLERIFHGQPIFRLLNDCVQILTLSLIELLVFSLYLDKLTDDFIDLPADVFLLYLGLAAKKTFSQNLSYIIDYLKTKIANFENSYSDWENNKFVSFEISIKDINKAFRKLSFIKVDGDINYNFYVDEILQASPPYQIESKEVMKQIMNDDDTSAILTASSSRETYESINTVERRNHNDEVKLNKLYKRIGILCMNNAHDYSAEIKLMDQIPGQPKDLWLLNISKFK</sequence>
<feature type="region of interest" description="Disordered" evidence="1">
    <location>
        <begin position="1"/>
        <end position="31"/>
    </location>
</feature>
<dbReference type="AlphaFoldDB" id="A0A1R2D1B2"/>